<name>A0A6G1JSA3_9PLEO</name>
<protein>
    <submittedName>
        <fullName evidence="1">Uncharacterized protein</fullName>
    </submittedName>
</protein>
<evidence type="ECO:0000313" key="1">
    <source>
        <dbReference type="EMBL" id="KAF2703193.1"/>
    </source>
</evidence>
<gene>
    <name evidence="1" type="ORF">K504DRAFT_508111</name>
</gene>
<proteinExistence type="predicted"/>
<sequence length="59" mass="6405">MAYRDYGLCGGFKDYIGLTDLFPARIPATGPNNANEWVANVFGSPSDYAKITVEHIPGI</sequence>
<keyword evidence="2" id="KW-1185">Reference proteome</keyword>
<evidence type="ECO:0000313" key="2">
    <source>
        <dbReference type="Proteomes" id="UP000799428"/>
    </source>
</evidence>
<dbReference type="EMBL" id="MU005788">
    <property type="protein sequence ID" value="KAF2703193.1"/>
    <property type="molecule type" value="Genomic_DNA"/>
</dbReference>
<organism evidence="1 2">
    <name type="scientific">Pleomassaria siparia CBS 279.74</name>
    <dbReference type="NCBI Taxonomy" id="1314801"/>
    <lineage>
        <taxon>Eukaryota</taxon>
        <taxon>Fungi</taxon>
        <taxon>Dikarya</taxon>
        <taxon>Ascomycota</taxon>
        <taxon>Pezizomycotina</taxon>
        <taxon>Dothideomycetes</taxon>
        <taxon>Pleosporomycetidae</taxon>
        <taxon>Pleosporales</taxon>
        <taxon>Pleomassariaceae</taxon>
        <taxon>Pleomassaria</taxon>
    </lineage>
</organism>
<accession>A0A6G1JSA3</accession>
<reference evidence="1" key="1">
    <citation type="journal article" date="2020" name="Stud. Mycol.">
        <title>101 Dothideomycetes genomes: a test case for predicting lifestyles and emergence of pathogens.</title>
        <authorList>
            <person name="Haridas S."/>
            <person name="Albert R."/>
            <person name="Binder M."/>
            <person name="Bloem J."/>
            <person name="Labutti K."/>
            <person name="Salamov A."/>
            <person name="Andreopoulos B."/>
            <person name="Baker S."/>
            <person name="Barry K."/>
            <person name="Bills G."/>
            <person name="Bluhm B."/>
            <person name="Cannon C."/>
            <person name="Castanera R."/>
            <person name="Culley D."/>
            <person name="Daum C."/>
            <person name="Ezra D."/>
            <person name="Gonzalez J."/>
            <person name="Henrissat B."/>
            <person name="Kuo A."/>
            <person name="Liang C."/>
            <person name="Lipzen A."/>
            <person name="Lutzoni F."/>
            <person name="Magnuson J."/>
            <person name="Mondo S."/>
            <person name="Nolan M."/>
            <person name="Ohm R."/>
            <person name="Pangilinan J."/>
            <person name="Park H.-J."/>
            <person name="Ramirez L."/>
            <person name="Alfaro M."/>
            <person name="Sun H."/>
            <person name="Tritt A."/>
            <person name="Yoshinaga Y."/>
            <person name="Zwiers L.-H."/>
            <person name="Turgeon B."/>
            <person name="Goodwin S."/>
            <person name="Spatafora J."/>
            <person name="Crous P."/>
            <person name="Grigoriev I."/>
        </authorList>
    </citation>
    <scope>NUCLEOTIDE SEQUENCE</scope>
    <source>
        <strain evidence="1">CBS 279.74</strain>
    </source>
</reference>
<dbReference type="Proteomes" id="UP000799428">
    <property type="component" value="Unassembled WGS sequence"/>
</dbReference>
<dbReference type="AlphaFoldDB" id="A0A6G1JSA3"/>